<name>A0AAE1JF50_9FABA</name>
<evidence type="ECO:0000256" key="3">
    <source>
        <dbReference type="PIRNR" id="PIRNR002674"/>
    </source>
</evidence>
<evidence type="ECO:0000256" key="2">
    <source>
        <dbReference type="ARBA" id="ARBA00023180"/>
    </source>
</evidence>
<dbReference type="AlphaFoldDB" id="A0AAE1JF50"/>
<sequence>MLQRAVEGLTWFVTKILNMEVLVKKHSTSLPPPSPSSSLSSETKDDDDNAYGLSWRLAVEANNVGPWRTVPARCYKHVQSYIMGGQYQNDVQLIADQILAYAFHIPLSSDGFDAWVFDVDDTCISNINFYKAHRFGCDPFDSGKFNEWMMKGACPAIPSVLGLFKKLIERGFKVFLLTGRDKATLGQITTLNLHSQGFVGYHRLILRRGEYKGESASKYKSEKRKEIESEGFRIWGNVGDQWSDLQGFSLGNRVFKLPNPMYFIR</sequence>
<dbReference type="InterPro" id="IPR010028">
    <property type="entry name" value="Acid_phosphatase_pln"/>
</dbReference>
<keyword evidence="1" id="KW-0732">Signal</keyword>
<keyword evidence="6" id="KW-1185">Reference proteome</keyword>
<dbReference type="InterPro" id="IPR005519">
    <property type="entry name" value="Acid_phosphat_B-like"/>
</dbReference>
<dbReference type="NCBIfam" id="TIGR01675">
    <property type="entry name" value="plant-AP"/>
    <property type="match status" value="1"/>
</dbReference>
<evidence type="ECO:0000256" key="1">
    <source>
        <dbReference type="ARBA" id="ARBA00022729"/>
    </source>
</evidence>
<dbReference type="Proteomes" id="UP001293593">
    <property type="component" value="Unassembled WGS sequence"/>
</dbReference>
<dbReference type="InterPro" id="IPR036412">
    <property type="entry name" value="HAD-like_sf"/>
</dbReference>
<evidence type="ECO:0000256" key="4">
    <source>
        <dbReference type="SAM" id="MobiDB-lite"/>
    </source>
</evidence>
<dbReference type="GO" id="GO:0045735">
    <property type="term" value="F:nutrient reservoir activity"/>
    <property type="evidence" value="ECO:0007669"/>
    <property type="project" value="UniProtKB-UniRule"/>
</dbReference>
<organism evidence="5 6">
    <name type="scientific">Acacia crassicarpa</name>
    <name type="common">northern wattle</name>
    <dbReference type="NCBI Taxonomy" id="499986"/>
    <lineage>
        <taxon>Eukaryota</taxon>
        <taxon>Viridiplantae</taxon>
        <taxon>Streptophyta</taxon>
        <taxon>Embryophyta</taxon>
        <taxon>Tracheophyta</taxon>
        <taxon>Spermatophyta</taxon>
        <taxon>Magnoliopsida</taxon>
        <taxon>eudicotyledons</taxon>
        <taxon>Gunneridae</taxon>
        <taxon>Pentapetalae</taxon>
        <taxon>rosids</taxon>
        <taxon>fabids</taxon>
        <taxon>Fabales</taxon>
        <taxon>Fabaceae</taxon>
        <taxon>Caesalpinioideae</taxon>
        <taxon>mimosoid clade</taxon>
        <taxon>Acacieae</taxon>
        <taxon>Acacia</taxon>
    </lineage>
</organism>
<dbReference type="SUPFAM" id="SSF56784">
    <property type="entry name" value="HAD-like"/>
    <property type="match status" value="1"/>
</dbReference>
<evidence type="ECO:0000313" key="5">
    <source>
        <dbReference type="EMBL" id="KAK4268383.1"/>
    </source>
</evidence>
<dbReference type="InterPro" id="IPR023214">
    <property type="entry name" value="HAD_sf"/>
</dbReference>
<dbReference type="InterPro" id="IPR014403">
    <property type="entry name" value="APS1/VSP"/>
</dbReference>
<comment type="function">
    <text evidence="3">May function as somatic storage protein during early seedling development.</text>
</comment>
<dbReference type="PIRSF" id="PIRSF002674">
    <property type="entry name" value="VSP"/>
    <property type="match status" value="1"/>
</dbReference>
<comment type="caution">
    <text evidence="5">The sequence shown here is derived from an EMBL/GenBank/DDBJ whole genome shotgun (WGS) entry which is preliminary data.</text>
</comment>
<dbReference type="GO" id="GO:0003993">
    <property type="term" value="F:acid phosphatase activity"/>
    <property type="evidence" value="ECO:0007669"/>
    <property type="project" value="InterPro"/>
</dbReference>
<keyword evidence="2" id="KW-0325">Glycoprotein</keyword>
<dbReference type="Pfam" id="PF03767">
    <property type="entry name" value="Acid_phosphat_B"/>
    <property type="match status" value="1"/>
</dbReference>
<keyword evidence="3" id="KW-0758">Storage protein</keyword>
<protein>
    <recommendedName>
        <fullName evidence="7">Acid phosphatase 1</fullName>
    </recommendedName>
</protein>
<comment type="similarity">
    <text evidence="3">Belongs to the APS1/VSP family.</text>
</comment>
<dbReference type="EMBL" id="JAWXYG010000007">
    <property type="protein sequence ID" value="KAK4268383.1"/>
    <property type="molecule type" value="Genomic_DNA"/>
</dbReference>
<dbReference type="Gene3D" id="3.40.50.1000">
    <property type="entry name" value="HAD superfamily/HAD-like"/>
    <property type="match status" value="1"/>
</dbReference>
<dbReference type="CDD" id="cd07535">
    <property type="entry name" value="HAD_VSP"/>
    <property type="match status" value="1"/>
</dbReference>
<reference evidence="5" key="1">
    <citation type="submission" date="2023-10" db="EMBL/GenBank/DDBJ databases">
        <title>Chromosome-level genome of the transformable northern wattle, Acacia crassicarpa.</title>
        <authorList>
            <person name="Massaro I."/>
            <person name="Sinha N.R."/>
            <person name="Poethig S."/>
            <person name="Leichty A.R."/>
        </authorList>
    </citation>
    <scope>NUCLEOTIDE SEQUENCE</scope>
    <source>
        <strain evidence="5">Acra3RX</strain>
        <tissue evidence="5">Leaf</tissue>
    </source>
</reference>
<dbReference type="PANTHER" id="PTHR31284">
    <property type="entry name" value="ACID PHOSPHATASE-LIKE PROTEIN"/>
    <property type="match status" value="1"/>
</dbReference>
<proteinExistence type="inferred from homology"/>
<dbReference type="PANTHER" id="PTHR31284:SF21">
    <property type="entry name" value="PLANT ACID PHOSPHATASE"/>
    <property type="match status" value="1"/>
</dbReference>
<feature type="region of interest" description="Disordered" evidence="4">
    <location>
        <begin position="26"/>
        <end position="45"/>
    </location>
</feature>
<accession>A0AAE1JF50</accession>
<evidence type="ECO:0008006" key="7">
    <source>
        <dbReference type="Google" id="ProtNLM"/>
    </source>
</evidence>
<gene>
    <name evidence="5" type="ORF">QN277_025049</name>
</gene>
<evidence type="ECO:0000313" key="6">
    <source>
        <dbReference type="Proteomes" id="UP001293593"/>
    </source>
</evidence>